<evidence type="ECO:0008006" key="3">
    <source>
        <dbReference type="Google" id="ProtNLM"/>
    </source>
</evidence>
<dbReference type="EMBL" id="AOGZ02000008">
    <property type="protein sequence ID" value="EOQ97969.1"/>
    <property type="molecule type" value="Genomic_DNA"/>
</dbReference>
<name>R9A7H7_9LEPT</name>
<keyword evidence="2" id="KW-1185">Reference proteome</keyword>
<evidence type="ECO:0000313" key="2">
    <source>
        <dbReference type="Proteomes" id="UP000013984"/>
    </source>
</evidence>
<accession>R9A7H7</accession>
<dbReference type="OrthoDB" id="344900at2"/>
<dbReference type="Gene3D" id="3.90.1480.10">
    <property type="entry name" value="Alpha-2,3-sialyltransferase"/>
    <property type="match status" value="1"/>
</dbReference>
<dbReference type="AlphaFoldDB" id="R9A7H7"/>
<organism evidence="1 2">
    <name type="scientific">Leptospira wolbachii serovar Codice str. CDC</name>
    <dbReference type="NCBI Taxonomy" id="1218599"/>
    <lineage>
        <taxon>Bacteria</taxon>
        <taxon>Pseudomonadati</taxon>
        <taxon>Spirochaetota</taxon>
        <taxon>Spirochaetia</taxon>
        <taxon>Leptospirales</taxon>
        <taxon>Leptospiraceae</taxon>
        <taxon>Leptospira</taxon>
    </lineage>
</organism>
<evidence type="ECO:0000313" key="1">
    <source>
        <dbReference type="EMBL" id="EOQ97969.1"/>
    </source>
</evidence>
<dbReference type="Proteomes" id="UP000013984">
    <property type="component" value="Unassembled WGS sequence"/>
</dbReference>
<protein>
    <recommendedName>
        <fullName evidence="3">PF01973 family protein</fullName>
    </recommendedName>
</protein>
<sequence length="299" mass="34844">MRLLHLLKRKLFTLPYNFVRKALVLFWSSHRFIIKKNQVFKDKHIGETCILLGNGGSIKYYDISKLPKDMPIISCSYALIDKRLEGLNVKYNVLTDTYLLYRILFNTYGFMRKFQVNQVRSIFERLISRNPQVHFFTSITNFYSTIARSKNVSFFYHFGEKETYKHDLAGVFSNCAAAADVMMATAKYLGFKKAIIIGCDYFGVPPMLGHFYANYKPFEYNEANYSEYRARVLKASAGLDVLVILPKGIKSPDFKYDSYESYFGLQRNYQENTEIIDREYIDSFSKAADSIQTIMDLDQ</sequence>
<proteinExistence type="predicted"/>
<gene>
    <name evidence="1" type="ORF">LEP1GSC195_1069</name>
</gene>
<reference evidence="1" key="1">
    <citation type="submission" date="2013-04" db="EMBL/GenBank/DDBJ databases">
        <authorList>
            <person name="Harkins D.M."/>
            <person name="Durkin A.S."/>
            <person name="Brinkac L.M."/>
            <person name="Haft D.H."/>
            <person name="Selengut J.D."/>
            <person name="Sanka R."/>
            <person name="DePew J."/>
            <person name="Purushe J."/>
            <person name="Galloway R.L."/>
            <person name="Vinetz J.M."/>
            <person name="Sutton G.G."/>
            <person name="Nierman W.C."/>
            <person name="Fouts D.E."/>
        </authorList>
    </citation>
    <scope>NUCLEOTIDE SEQUENCE [LARGE SCALE GENOMIC DNA]</scope>
    <source>
        <strain evidence="1">CDC</strain>
    </source>
</reference>
<dbReference type="STRING" id="1218599.LEP1GSC195_1069"/>
<comment type="caution">
    <text evidence="1">The sequence shown here is derived from an EMBL/GenBank/DDBJ whole genome shotgun (WGS) entry which is preliminary data.</text>
</comment>